<dbReference type="EMBL" id="FQVI01000006">
    <property type="protein sequence ID" value="SHE81261.1"/>
    <property type="molecule type" value="Genomic_DNA"/>
</dbReference>
<name>A0A1M4WIZ0_9CLOT</name>
<sequence>MNIKLNVKKGIGVLWIITLGFILFPLNVHAAERSEKLVKESLLTDLKEVEDTTYSLTRGNILNKGTAKCVNAGDGKVTAAGVVVAHQICDELYLTLSLDKYDESIKDWYTYKTWEVSEVNASMLLKSFDTEVDKGYYYRVRGVHSAEKGEIYESVETCTDGILIK</sequence>
<keyword evidence="2" id="KW-1185">Reference proteome</keyword>
<dbReference type="InterPro" id="IPR046145">
    <property type="entry name" value="DUF6147"/>
</dbReference>
<dbReference type="Proteomes" id="UP000184245">
    <property type="component" value="Unassembled WGS sequence"/>
</dbReference>
<gene>
    <name evidence="1" type="ORF">SAMN02745158_01642</name>
</gene>
<dbReference type="STRING" id="1122155.SAMN02745158_01642"/>
<evidence type="ECO:0000313" key="1">
    <source>
        <dbReference type="EMBL" id="SHE81261.1"/>
    </source>
</evidence>
<protein>
    <submittedName>
        <fullName evidence="1">Uncharacterized protein</fullName>
    </submittedName>
</protein>
<dbReference type="Pfam" id="PF19644">
    <property type="entry name" value="DUF6147"/>
    <property type="match status" value="1"/>
</dbReference>
<dbReference type="OrthoDB" id="1957622at2"/>
<proteinExistence type="predicted"/>
<dbReference type="AlphaFoldDB" id="A0A1M4WIZ0"/>
<reference evidence="1 2" key="1">
    <citation type="submission" date="2016-11" db="EMBL/GenBank/DDBJ databases">
        <authorList>
            <person name="Jaros S."/>
            <person name="Januszkiewicz K."/>
            <person name="Wedrychowicz H."/>
        </authorList>
    </citation>
    <scope>NUCLEOTIDE SEQUENCE [LARGE SCALE GENOMIC DNA]</scope>
    <source>
        <strain evidence="1 2">DSM 17459</strain>
    </source>
</reference>
<evidence type="ECO:0000313" key="2">
    <source>
        <dbReference type="Proteomes" id="UP000184245"/>
    </source>
</evidence>
<accession>A0A1M4WIZ0</accession>
<dbReference type="RefSeq" id="WP_072850725.1">
    <property type="nucleotide sequence ID" value="NZ_FQVI01000006.1"/>
</dbReference>
<organism evidence="1 2">
    <name type="scientific">Lactonifactor longoviformis DSM 17459</name>
    <dbReference type="NCBI Taxonomy" id="1122155"/>
    <lineage>
        <taxon>Bacteria</taxon>
        <taxon>Bacillati</taxon>
        <taxon>Bacillota</taxon>
        <taxon>Clostridia</taxon>
        <taxon>Eubacteriales</taxon>
        <taxon>Clostridiaceae</taxon>
        <taxon>Lactonifactor</taxon>
    </lineage>
</organism>